<dbReference type="AlphaFoldDB" id="A0A9N7R2L0"/>
<dbReference type="PANTHER" id="PTHR36617">
    <property type="entry name" value="PROTEIN, PUTATIVE-RELATED"/>
    <property type="match status" value="1"/>
</dbReference>
<gene>
    <name evidence="2" type="ORF">SHERM_10612</name>
</gene>
<evidence type="ECO:0000313" key="2">
    <source>
        <dbReference type="EMBL" id="CAA0808310.1"/>
    </source>
</evidence>
<dbReference type="Pfam" id="PF13966">
    <property type="entry name" value="zf-RVT"/>
    <property type="match status" value="1"/>
</dbReference>
<keyword evidence="3" id="KW-1185">Reference proteome</keyword>
<dbReference type="InterPro" id="IPR026960">
    <property type="entry name" value="RVT-Znf"/>
</dbReference>
<dbReference type="Proteomes" id="UP001153555">
    <property type="component" value="Unassembled WGS sequence"/>
</dbReference>
<accession>A0A9N7R2L0</accession>
<evidence type="ECO:0000313" key="3">
    <source>
        <dbReference type="Proteomes" id="UP001153555"/>
    </source>
</evidence>
<keyword evidence="2" id="KW-0808">Transferase</keyword>
<comment type="caution">
    <text evidence="2">The sequence shown here is derived from an EMBL/GenBank/DDBJ whole genome shotgun (WGS) entry which is preliminary data.</text>
</comment>
<dbReference type="EMBL" id="CACSLK010002864">
    <property type="protein sequence ID" value="CAA0808310.1"/>
    <property type="molecule type" value="Genomic_DNA"/>
</dbReference>
<dbReference type="PANTHER" id="PTHR36617:SF15">
    <property type="entry name" value="REVERSE TRANSCRIPTASE ZINC-BINDING DOMAIN-CONTAINING PROTEIN"/>
    <property type="match status" value="1"/>
</dbReference>
<sequence length="360" mass="40937">MLAKYQTAFSNTASTTQCSHGSPLAKALCKVWPEVVKQVRWSLGNGEKCRFWLDPWLGSIGPLIHLVSHQPSVSNIQAPVAEFIDDIGNWKWDSFHGYLPSTVVMRIARTFPPRPTAGPDRIMWAPSQNGQFSTSTAYQALNPSDRPPEAPLWKSIWRVQAPQRVRTFLWLAAKERLLTNEDRVRRHISGSDLCEECGEKETVLHVLRDCKCTKSLWKQLIPAGQLDDFFLLPLQQWLRRNLLMAKLGTVLDWGSLFAFTLWSSWHCRNNRIFNNRTLSGVNRRQQVLSLMESYARACTAYRRVGATMYEVRLIHWSYPEPGWIKVNTDGSYDGNTALMGVGPAPFGPNDRAPQAQIRGN</sequence>
<feature type="domain" description="Reverse transcriptase zinc-binding" evidence="1">
    <location>
        <begin position="132"/>
        <end position="217"/>
    </location>
</feature>
<dbReference type="GO" id="GO:0016740">
    <property type="term" value="F:transferase activity"/>
    <property type="evidence" value="ECO:0007669"/>
    <property type="project" value="UniProtKB-KW"/>
</dbReference>
<protein>
    <submittedName>
        <fullName evidence="2">Polynucleotidyl transferase- ribonuclease H-like superfamily protein</fullName>
    </submittedName>
</protein>
<dbReference type="OrthoDB" id="913477at2759"/>
<reference evidence="2" key="1">
    <citation type="submission" date="2019-12" db="EMBL/GenBank/DDBJ databases">
        <authorList>
            <person name="Scholes J."/>
        </authorList>
    </citation>
    <scope>NUCLEOTIDE SEQUENCE</scope>
</reference>
<name>A0A9N7R2L0_STRHE</name>
<organism evidence="2 3">
    <name type="scientific">Striga hermonthica</name>
    <name type="common">Purple witchweed</name>
    <name type="synonym">Buchnera hermonthica</name>
    <dbReference type="NCBI Taxonomy" id="68872"/>
    <lineage>
        <taxon>Eukaryota</taxon>
        <taxon>Viridiplantae</taxon>
        <taxon>Streptophyta</taxon>
        <taxon>Embryophyta</taxon>
        <taxon>Tracheophyta</taxon>
        <taxon>Spermatophyta</taxon>
        <taxon>Magnoliopsida</taxon>
        <taxon>eudicotyledons</taxon>
        <taxon>Gunneridae</taxon>
        <taxon>Pentapetalae</taxon>
        <taxon>asterids</taxon>
        <taxon>lamiids</taxon>
        <taxon>Lamiales</taxon>
        <taxon>Orobanchaceae</taxon>
        <taxon>Buchnereae</taxon>
        <taxon>Striga</taxon>
    </lineage>
</organism>
<evidence type="ECO:0000259" key="1">
    <source>
        <dbReference type="Pfam" id="PF13966"/>
    </source>
</evidence>
<proteinExistence type="predicted"/>